<dbReference type="InterPro" id="IPR011991">
    <property type="entry name" value="ArsR-like_HTH"/>
</dbReference>
<gene>
    <name evidence="5" type="ORF">H6G72_25440</name>
</gene>
<dbReference type="InterPro" id="IPR051081">
    <property type="entry name" value="HTH_MetalResp_TranReg"/>
</dbReference>
<protein>
    <submittedName>
        <fullName evidence="5">Winged helix-turn-helix transcriptional regulator</fullName>
    </submittedName>
</protein>
<dbReference type="PROSITE" id="PS50987">
    <property type="entry name" value="HTH_ARSR_2"/>
    <property type="match status" value="1"/>
</dbReference>
<evidence type="ECO:0000256" key="3">
    <source>
        <dbReference type="ARBA" id="ARBA00023163"/>
    </source>
</evidence>
<evidence type="ECO:0000313" key="5">
    <source>
        <dbReference type="EMBL" id="MBD2547108.1"/>
    </source>
</evidence>
<keyword evidence="6" id="KW-1185">Reference proteome</keyword>
<evidence type="ECO:0000259" key="4">
    <source>
        <dbReference type="PROSITE" id="PS50987"/>
    </source>
</evidence>
<keyword evidence="3" id="KW-0804">Transcription</keyword>
<evidence type="ECO:0000256" key="1">
    <source>
        <dbReference type="ARBA" id="ARBA00023015"/>
    </source>
</evidence>
<evidence type="ECO:0000313" key="6">
    <source>
        <dbReference type="Proteomes" id="UP000641954"/>
    </source>
</evidence>
<accession>A0ABR8EMF3</accession>
<dbReference type="Gene3D" id="1.10.10.10">
    <property type="entry name" value="Winged helix-like DNA-binding domain superfamily/Winged helix DNA-binding domain"/>
    <property type="match status" value="1"/>
</dbReference>
<dbReference type="PRINTS" id="PR00778">
    <property type="entry name" value="HTHARSR"/>
</dbReference>
<dbReference type="Proteomes" id="UP000641954">
    <property type="component" value="Unassembled WGS sequence"/>
</dbReference>
<reference evidence="5 6" key="1">
    <citation type="journal article" date="2020" name="ISME J.">
        <title>Comparative genomics reveals insights into cyanobacterial evolution and habitat adaptation.</title>
        <authorList>
            <person name="Chen M.Y."/>
            <person name="Teng W.K."/>
            <person name="Zhao L."/>
            <person name="Hu C.X."/>
            <person name="Zhou Y.K."/>
            <person name="Han B.P."/>
            <person name="Song L.R."/>
            <person name="Shu W.S."/>
        </authorList>
    </citation>
    <scope>NUCLEOTIDE SEQUENCE [LARGE SCALE GENOMIC DNA]</scope>
    <source>
        <strain evidence="5 6">FACHB-1370</strain>
    </source>
</reference>
<dbReference type="SUPFAM" id="SSF46785">
    <property type="entry name" value="Winged helix' DNA-binding domain"/>
    <property type="match status" value="1"/>
</dbReference>
<feature type="domain" description="HTH arsR-type" evidence="4">
    <location>
        <begin position="25"/>
        <end position="122"/>
    </location>
</feature>
<dbReference type="PANTHER" id="PTHR33154">
    <property type="entry name" value="TRANSCRIPTIONAL REGULATOR, ARSR FAMILY"/>
    <property type="match status" value="1"/>
</dbReference>
<keyword evidence="2" id="KW-0238">DNA-binding</keyword>
<name>A0ABR8EMF3_9CYAN</name>
<organism evidence="5 6">
    <name type="scientific">Planktothricoides raciborskii FACHB-1370</name>
    <dbReference type="NCBI Taxonomy" id="2949576"/>
    <lineage>
        <taxon>Bacteria</taxon>
        <taxon>Bacillati</taxon>
        <taxon>Cyanobacteriota</taxon>
        <taxon>Cyanophyceae</taxon>
        <taxon>Oscillatoriophycideae</taxon>
        <taxon>Oscillatoriales</taxon>
        <taxon>Oscillatoriaceae</taxon>
        <taxon>Planktothricoides</taxon>
    </lineage>
</organism>
<dbReference type="InterPro" id="IPR036388">
    <property type="entry name" value="WH-like_DNA-bd_sf"/>
</dbReference>
<dbReference type="SMART" id="SM00418">
    <property type="entry name" value="HTH_ARSR"/>
    <property type="match status" value="1"/>
</dbReference>
<dbReference type="InterPro" id="IPR036390">
    <property type="entry name" value="WH_DNA-bd_sf"/>
</dbReference>
<dbReference type="Pfam" id="PF01022">
    <property type="entry name" value="HTH_5"/>
    <property type="match status" value="1"/>
</dbReference>
<keyword evidence="1" id="KW-0805">Transcription regulation</keyword>
<evidence type="ECO:0000256" key="2">
    <source>
        <dbReference type="ARBA" id="ARBA00023125"/>
    </source>
</evidence>
<dbReference type="PANTHER" id="PTHR33154:SF18">
    <property type="entry name" value="ARSENICAL RESISTANCE OPERON REPRESSOR"/>
    <property type="match status" value="1"/>
</dbReference>
<dbReference type="CDD" id="cd00090">
    <property type="entry name" value="HTH_ARSR"/>
    <property type="match status" value="1"/>
</dbReference>
<proteinExistence type="predicted"/>
<dbReference type="InterPro" id="IPR001845">
    <property type="entry name" value="HTH_ArsR_DNA-bd_dom"/>
</dbReference>
<dbReference type="NCBIfam" id="NF033788">
    <property type="entry name" value="HTH_metalloreg"/>
    <property type="match status" value="1"/>
</dbReference>
<comment type="caution">
    <text evidence="5">The sequence shown here is derived from an EMBL/GenBank/DDBJ whole genome shotgun (WGS) entry which is preliminary data.</text>
</comment>
<sequence length="130" mass="14354">MPTKIPVITDSLATLNLDDAKISQLPPTALGMVADFFKVLSEISRIQILCCLKKSPKNVTEIIAETGLGQANVSKHLKILTQAGIVKREPQGVNVFYQIANPFLFQICDLVCEIIVDQIQAKNEQFESLK</sequence>
<dbReference type="EMBL" id="JACJSK010000058">
    <property type="protein sequence ID" value="MBD2547108.1"/>
    <property type="molecule type" value="Genomic_DNA"/>
</dbReference>